<dbReference type="FunFam" id="2.60.120.200:FF:000095">
    <property type="entry name" value="Lectin family integral membrane protein"/>
    <property type="match status" value="1"/>
</dbReference>
<keyword evidence="11" id="KW-1185">Reference proteome</keyword>
<organism evidence="10 11">
    <name type="scientific">Peltaster fructicola</name>
    <dbReference type="NCBI Taxonomy" id="286661"/>
    <lineage>
        <taxon>Eukaryota</taxon>
        <taxon>Fungi</taxon>
        <taxon>Dikarya</taxon>
        <taxon>Ascomycota</taxon>
        <taxon>Pezizomycotina</taxon>
        <taxon>Dothideomycetes</taxon>
        <taxon>Dothideomycetes incertae sedis</taxon>
        <taxon>Peltaster</taxon>
    </lineage>
</organism>
<dbReference type="InterPro" id="IPR051136">
    <property type="entry name" value="Intracellular_Lectin-GPT"/>
</dbReference>
<dbReference type="OrthoDB" id="270293at2759"/>
<dbReference type="InterPro" id="IPR005052">
    <property type="entry name" value="Lectin_leg"/>
</dbReference>
<dbReference type="Proteomes" id="UP000503462">
    <property type="component" value="Chromosome 4"/>
</dbReference>
<dbReference type="GO" id="GO:0005537">
    <property type="term" value="F:D-mannose binding"/>
    <property type="evidence" value="ECO:0007669"/>
    <property type="project" value="TreeGrafter"/>
</dbReference>
<dbReference type="GO" id="GO:0030134">
    <property type="term" value="C:COPII-coated ER to Golgi transport vesicle"/>
    <property type="evidence" value="ECO:0007669"/>
    <property type="project" value="TreeGrafter"/>
</dbReference>
<feature type="chain" id="PRO_5026261405" description="L-type lectin-like domain-containing protein" evidence="8">
    <location>
        <begin position="22"/>
        <end position="323"/>
    </location>
</feature>
<reference evidence="10 11" key="1">
    <citation type="journal article" date="2016" name="Sci. Rep.">
        <title>Peltaster fructicola genome reveals evolution from an invasive phytopathogen to an ectophytic parasite.</title>
        <authorList>
            <person name="Xu C."/>
            <person name="Chen H."/>
            <person name="Gleason M.L."/>
            <person name="Xu J.R."/>
            <person name="Liu H."/>
            <person name="Zhang R."/>
            <person name="Sun G."/>
        </authorList>
    </citation>
    <scope>NUCLEOTIDE SEQUENCE [LARGE SCALE GENOMIC DNA]</scope>
    <source>
        <strain evidence="10 11">LNHT1506</strain>
    </source>
</reference>
<feature type="compositionally biased region" description="Polar residues" evidence="6">
    <location>
        <begin position="255"/>
        <end position="265"/>
    </location>
</feature>
<dbReference type="AlphaFoldDB" id="A0A6H0Y315"/>
<dbReference type="PROSITE" id="PS51328">
    <property type="entry name" value="L_LECTIN_LIKE"/>
    <property type="match status" value="1"/>
</dbReference>
<proteinExistence type="predicted"/>
<dbReference type="GO" id="GO:0000139">
    <property type="term" value="C:Golgi membrane"/>
    <property type="evidence" value="ECO:0007669"/>
    <property type="project" value="TreeGrafter"/>
</dbReference>
<dbReference type="GO" id="GO:0006888">
    <property type="term" value="P:endoplasmic reticulum to Golgi vesicle-mediated transport"/>
    <property type="evidence" value="ECO:0007669"/>
    <property type="project" value="TreeGrafter"/>
</dbReference>
<feature type="transmembrane region" description="Helical" evidence="7">
    <location>
        <begin position="291"/>
        <end position="315"/>
    </location>
</feature>
<dbReference type="Pfam" id="PF03388">
    <property type="entry name" value="Lectin_leg-like"/>
    <property type="match status" value="1"/>
</dbReference>
<comment type="subcellular location">
    <subcellularLocation>
        <location evidence="1">Membrane</location>
        <topology evidence="1">Single-pass type I membrane protein</topology>
    </subcellularLocation>
</comment>
<dbReference type="GO" id="GO:0005789">
    <property type="term" value="C:endoplasmic reticulum membrane"/>
    <property type="evidence" value="ECO:0007669"/>
    <property type="project" value="TreeGrafter"/>
</dbReference>
<feature type="domain" description="L-type lectin-like" evidence="9">
    <location>
        <begin position="31"/>
        <end position="254"/>
    </location>
</feature>
<gene>
    <name evidence="10" type="ORF">AMS68_006832</name>
</gene>
<evidence type="ECO:0000256" key="5">
    <source>
        <dbReference type="ARBA" id="ARBA00023136"/>
    </source>
</evidence>
<evidence type="ECO:0000256" key="4">
    <source>
        <dbReference type="ARBA" id="ARBA00022989"/>
    </source>
</evidence>
<keyword evidence="3 8" id="KW-0732">Signal</keyword>
<dbReference type="GO" id="GO:0005793">
    <property type="term" value="C:endoplasmic reticulum-Golgi intermediate compartment"/>
    <property type="evidence" value="ECO:0007669"/>
    <property type="project" value="TreeGrafter"/>
</dbReference>
<evidence type="ECO:0000313" key="11">
    <source>
        <dbReference type="Proteomes" id="UP000503462"/>
    </source>
</evidence>
<evidence type="ECO:0000256" key="3">
    <source>
        <dbReference type="ARBA" id="ARBA00022729"/>
    </source>
</evidence>
<feature type="signal peptide" evidence="8">
    <location>
        <begin position="1"/>
        <end position="21"/>
    </location>
</feature>
<evidence type="ECO:0000256" key="6">
    <source>
        <dbReference type="SAM" id="MobiDB-lite"/>
    </source>
</evidence>
<dbReference type="Gene3D" id="2.60.120.200">
    <property type="match status" value="1"/>
</dbReference>
<keyword evidence="4 7" id="KW-1133">Transmembrane helix</keyword>
<keyword evidence="2 7" id="KW-0812">Transmembrane</keyword>
<dbReference type="PANTHER" id="PTHR12223">
    <property type="entry name" value="VESICULAR MANNOSE-BINDING LECTIN"/>
    <property type="match status" value="1"/>
</dbReference>
<dbReference type="EMBL" id="CP051142">
    <property type="protein sequence ID" value="QIX01315.1"/>
    <property type="molecule type" value="Genomic_DNA"/>
</dbReference>
<evidence type="ECO:0000256" key="1">
    <source>
        <dbReference type="ARBA" id="ARBA00004479"/>
    </source>
</evidence>
<accession>A0A6H0Y315</accession>
<dbReference type="SUPFAM" id="SSF49899">
    <property type="entry name" value="Concanavalin A-like lectins/glucanases"/>
    <property type="match status" value="1"/>
</dbReference>
<keyword evidence="5 7" id="KW-0472">Membrane</keyword>
<dbReference type="PANTHER" id="PTHR12223:SF45">
    <property type="entry name" value="RE50040P"/>
    <property type="match status" value="1"/>
</dbReference>
<evidence type="ECO:0000256" key="7">
    <source>
        <dbReference type="SAM" id="Phobius"/>
    </source>
</evidence>
<evidence type="ECO:0000259" key="9">
    <source>
        <dbReference type="PROSITE" id="PS51328"/>
    </source>
</evidence>
<dbReference type="InterPro" id="IPR013320">
    <property type="entry name" value="ConA-like_dom_sf"/>
</dbReference>
<feature type="region of interest" description="Disordered" evidence="6">
    <location>
        <begin position="255"/>
        <end position="279"/>
    </location>
</feature>
<dbReference type="CDD" id="cd07308">
    <property type="entry name" value="lectin_leg-like"/>
    <property type="match status" value="1"/>
</dbReference>
<name>A0A6H0Y315_9PEZI</name>
<evidence type="ECO:0000256" key="8">
    <source>
        <dbReference type="SAM" id="SignalP"/>
    </source>
</evidence>
<protein>
    <recommendedName>
        <fullName evidence="9">L-type lectin-like domain-containing protein</fullName>
    </recommendedName>
</protein>
<evidence type="ECO:0000256" key="2">
    <source>
        <dbReference type="ARBA" id="ARBA00022692"/>
    </source>
</evidence>
<sequence>MTRPLSWLGTLLLATLAPSNAQDAANSDVNAIQLRTHSLQAPYLDSDMQSRWFDFGGSTIVRADQYIRLTGQQPSQSGWIFSRVPLTATNWEVEIEFNIHGTGSLWGDGMAIWFTKERGEQGPVFGMKDYFEGLGIFVDTYKNDRPGVVFPYVMAMLGDGKTKYDKDNDGRANELGGCSARGLRNAEIPTRMKITYFQDQNLVVNLGYKKENHWTNCFEVKDVKLPQVVFLGLSAETGELSDNHDIIKVETKNLYSPSGQKSSTPGPAGSKDYSRDKYTQAQTQKKAKGSWLLFFGQILLVILVAGAAYVGFTFYRAQRRDRF</sequence>
<evidence type="ECO:0000313" key="10">
    <source>
        <dbReference type="EMBL" id="QIX01315.1"/>
    </source>
</evidence>